<dbReference type="RefSeq" id="WP_381438546.1">
    <property type="nucleotide sequence ID" value="NZ_JBHSNO010000015.1"/>
</dbReference>
<dbReference type="SUPFAM" id="SSF51261">
    <property type="entry name" value="Duplicated hybrid motif"/>
    <property type="match status" value="1"/>
</dbReference>
<protein>
    <recommendedName>
        <fullName evidence="3">Peptidase M23 domain-containing protein</fullName>
    </recommendedName>
</protein>
<proteinExistence type="predicted"/>
<reference evidence="2" key="1">
    <citation type="journal article" date="2019" name="Int. J. Syst. Evol. Microbiol.">
        <title>The Global Catalogue of Microorganisms (GCM) 10K type strain sequencing project: providing services to taxonomists for standard genome sequencing and annotation.</title>
        <authorList>
            <consortium name="The Broad Institute Genomics Platform"/>
            <consortium name="The Broad Institute Genome Sequencing Center for Infectious Disease"/>
            <person name="Wu L."/>
            <person name="Ma J."/>
        </authorList>
    </citation>
    <scope>NUCLEOTIDE SEQUENCE [LARGE SCALE GENOMIC DNA]</scope>
    <source>
        <strain evidence="2">CGMCC 4.1434</strain>
    </source>
</reference>
<evidence type="ECO:0000313" key="2">
    <source>
        <dbReference type="Proteomes" id="UP001596109"/>
    </source>
</evidence>
<dbReference type="InterPro" id="IPR011055">
    <property type="entry name" value="Dup_hybrid_motif"/>
</dbReference>
<evidence type="ECO:0008006" key="3">
    <source>
        <dbReference type="Google" id="ProtNLM"/>
    </source>
</evidence>
<gene>
    <name evidence="1" type="ORF">ACFPRA_19835</name>
</gene>
<organism evidence="1 2">
    <name type="scientific">Sporosarcina soli</name>
    <dbReference type="NCBI Taxonomy" id="334736"/>
    <lineage>
        <taxon>Bacteria</taxon>
        <taxon>Bacillati</taxon>
        <taxon>Bacillota</taxon>
        <taxon>Bacilli</taxon>
        <taxon>Bacillales</taxon>
        <taxon>Caryophanaceae</taxon>
        <taxon>Sporosarcina</taxon>
    </lineage>
</organism>
<name>A0ABW0TQF4_9BACL</name>
<accession>A0ABW0TQF4</accession>
<comment type="caution">
    <text evidence="1">The sequence shown here is derived from an EMBL/GenBank/DDBJ whole genome shotgun (WGS) entry which is preliminary data.</text>
</comment>
<dbReference type="EMBL" id="JBHSNO010000015">
    <property type="protein sequence ID" value="MFC5591135.1"/>
    <property type="molecule type" value="Genomic_DNA"/>
</dbReference>
<dbReference type="Proteomes" id="UP001596109">
    <property type="component" value="Unassembled WGS sequence"/>
</dbReference>
<sequence length="188" mass="20465">MKWKTKWIAAFVVAVGVFGLAKLEETGVIQKPVTQYVSSGKDFVVIKKWVASMIGDPEDARITVSADPQEVDPFTLYESMQPYKNGVIVSYADPLPIEAQGPGLVVFTGFTRESGKTITVLYDDGDEVTYGFVGTFTKLPYTTVKKGDTLAMMEEGAIYLMVKRDGVNLDASLLPTYLSGNGGVETAR</sequence>
<evidence type="ECO:0000313" key="1">
    <source>
        <dbReference type="EMBL" id="MFC5591135.1"/>
    </source>
</evidence>
<keyword evidence="2" id="KW-1185">Reference proteome</keyword>